<name>A0A9P6VZ30_RHOMI</name>
<evidence type="ECO:0000313" key="3">
    <source>
        <dbReference type="Proteomes" id="UP000777482"/>
    </source>
</evidence>
<gene>
    <name evidence="2" type="ORF">C6P46_006159</name>
</gene>
<accession>A0A9P6VZ30</accession>
<proteinExistence type="predicted"/>
<dbReference type="Gene3D" id="3.30.559.10">
    <property type="entry name" value="Chloramphenicol acetyltransferase-like domain"/>
    <property type="match status" value="1"/>
</dbReference>
<dbReference type="EMBL" id="PUHQ01000074">
    <property type="protein sequence ID" value="KAG0657877.1"/>
    <property type="molecule type" value="Genomic_DNA"/>
</dbReference>
<dbReference type="InterPro" id="IPR023213">
    <property type="entry name" value="CAT-like_dom_sf"/>
</dbReference>
<protein>
    <recommendedName>
        <fullName evidence="4">Condensation domain-containing protein</fullName>
    </recommendedName>
</protein>
<organism evidence="2 3">
    <name type="scientific">Rhodotorula mucilaginosa</name>
    <name type="common">Yeast</name>
    <name type="synonym">Rhodotorula rubra</name>
    <dbReference type="NCBI Taxonomy" id="5537"/>
    <lineage>
        <taxon>Eukaryota</taxon>
        <taxon>Fungi</taxon>
        <taxon>Dikarya</taxon>
        <taxon>Basidiomycota</taxon>
        <taxon>Pucciniomycotina</taxon>
        <taxon>Microbotryomycetes</taxon>
        <taxon>Sporidiobolales</taxon>
        <taxon>Sporidiobolaceae</taxon>
        <taxon>Rhodotorula</taxon>
    </lineage>
</organism>
<evidence type="ECO:0000313" key="2">
    <source>
        <dbReference type="EMBL" id="KAG0657877.1"/>
    </source>
</evidence>
<evidence type="ECO:0008006" key="4">
    <source>
        <dbReference type="Google" id="ProtNLM"/>
    </source>
</evidence>
<dbReference type="Proteomes" id="UP000777482">
    <property type="component" value="Unassembled WGS sequence"/>
</dbReference>
<sequence>MPSSLCSAIESAKSRKLGPTEASYYLGSRGEGIEGGVNDMYLHIGFSAPANFVTKDRVLHVWSQILHRHPLLSATVKFRDYTDIRFQAQGAHADSQSLHPRAQELCKFESGRDAPAIISSYLNGPRTLSDDKLSQLIISASEKDYDFSGGAAGEAPRDFDFFLFSTHFLGDGMALHSTAHEFFSLLYQGGLENGDVLTSPTRGLPPSMEDQLEDRFAPNSLEAAVARVDFEREQARQIGGHAFRKARRGTRHTLVLTHSYTPEQTGRALSKCKLNGVSIANAMFTLSTFAYLRSTKPDQSGPELPIMLYSALNVRPFLEKSKIQPDWYHIAIGYYKCVLTSITLPAFLPSTTSPSASFWLRAQSVKKQTNLVVKSPFLISRTLCMAKKREAQSIQWEREADEKKTKEQRLIAGQNGWPKEESSPSAGKGARSSTNDSTGVTSRQNGLGNAIPTDKAPQTALMGLSMLGNLDGIYQHASYDGIELRSLTTGSRQRPGALLLFAYTFAGKLWVSLGYDSNGFERGVIDGWWKELLAGVDEFLLSDGGAA</sequence>
<dbReference type="InterPro" id="IPR052058">
    <property type="entry name" value="Alcohol_O-acetyltransferase"/>
</dbReference>
<feature type="compositionally biased region" description="Polar residues" evidence="1">
    <location>
        <begin position="431"/>
        <end position="447"/>
    </location>
</feature>
<dbReference type="PANTHER" id="PTHR28037:SF1">
    <property type="entry name" value="ALCOHOL O-ACETYLTRANSFERASE 1-RELATED"/>
    <property type="match status" value="1"/>
</dbReference>
<evidence type="ECO:0000256" key="1">
    <source>
        <dbReference type="SAM" id="MobiDB-lite"/>
    </source>
</evidence>
<feature type="compositionally biased region" description="Basic and acidic residues" evidence="1">
    <location>
        <begin position="394"/>
        <end position="409"/>
    </location>
</feature>
<reference evidence="2 3" key="1">
    <citation type="submission" date="2020-11" db="EMBL/GenBank/DDBJ databases">
        <title>Kefir isolates.</title>
        <authorList>
            <person name="Marcisauskas S."/>
            <person name="Kim Y."/>
            <person name="Blasche S."/>
        </authorList>
    </citation>
    <scope>NUCLEOTIDE SEQUENCE [LARGE SCALE GENOMIC DNA]</scope>
    <source>
        <strain evidence="2 3">KR</strain>
    </source>
</reference>
<dbReference type="PANTHER" id="PTHR28037">
    <property type="entry name" value="ALCOHOL O-ACETYLTRANSFERASE 1-RELATED"/>
    <property type="match status" value="1"/>
</dbReference>
<feature type="region of interest" description="Disordered" evidence="1">
    <location>
        <begin position="394"/>
        <end position="454"/>
    </location>
</feature>
<comment type="caution">
    <text evidence="2">The sequence shown here is derived from an EMBL/GenBank/DDBJ whole genome shotgun (WGS) entry which is preliminary data.</text>
</comment>
<keyword evidence="3" id="KW-1185">Reference proteome</keyword>
<dbReference type="AlphaFoldDB" id="A0A9P6VZ30"/>
<dbReference type="OrthoDB" id="3355480at2759"/>